<organism evidence="2 3">
    <name type="scientific">Peltaster fructicola</name>
    <dbReference type="NCBI Taxonomy" id="286661"/>
    <lineage>
        <taxon>Eukaryota</taxon>
        <taxon>Fungi</taxon>
        <taxon>Dikarya</taxon>
        <taxon>Ascomycota</taxon>
        <taxon>Pezizomycotina</taxon>
        <taxon>Dothideomycetes</taxon>
        <taxon>Dothideomycetes incertae sedis</taxon>
        <taxon>Peltaster</taxon>
    </lineage>
</organism>
<evidence type="ECO:0000313" key="2">
    <source>
        <dbReference type="EMBL" id="QIW98113.1"/>
    </source>
</evidence>
<feature type="domain" description="3-beta hydroxysteroid dehydrogenase/isomerase" evidence="1">
    <location>
        <begin position="11"/>
        <end position="284"/>
    </location>
</feature>
<dbReference type="OrthoDB" id="10058185at2759"/>
<dbReference type="GO" id="GO:0006694">
    <property type="term" value="P:steroid biosynthetic process"/>
    <property type="evidence" value="ECO:0007669"/>
    <property type="project" value="InterPro"/>
</dbReference>
<name>A0A6H0XTQ2_9PEZI</name>
<dbReference type="GO" id="GO:0016616">
    <property type="term" value="F:oxidoreductase activity, acting on the CH-OH group of donors, NAD or NADP as acceptor"/>
    <property type="evidence" value="ECO:0007669"/>
    <property type="project" value="InterPro"/>
</dbReference>
<dbReference type="InterPro" id="IPR002225">
    <property type="entry name" value="3Beta_OHSteriod_DH/Estase"/>
</dbReference>
<dbReference type="InterPro" id="IPR036291">
    <property type="entry name" value="NAD(P)-bd_dom_sf"/>
</dbReference>
<dbReference type="Proteomes" id="UP000503462">
    <property type="component" value="Chromosome 2"/>
</dbReference>
<dbReference type="PANTHER" id="PTHR43000">
    <property type="entry name" value="DTDP-D-GLUCOSE 4,6-DEHYDRATASE-RELATED"/>
    <property type="match status" value="1"/>
</dbReference>
<proteinExistence type="predicted"/>
<dbReference type="Pfam" id="PF01073">
    <property type="entry name" value="3Beta_HSD"/>
    <property type="match status" value="1"/>
</dbReference>
<evidence type="ECO:0000313" key="3">
    <source>
        <dbReference type="Proteomes" id="UP000503462"/>
    </source>
</evidence>
<accession>A0A6H0XTQ2</accession>
<dbReference type="Gene3D" id="3.40.50.720">
    <property type="entry name" value="NAD(P)-binding Rossmann-like Domain"/>
    <property type="match status" value="1"/>
</dbReference>
<dbReference type="SUPFAM" id="SSF51735">
    <property type="entry name" value="NAD(P)-binding Rossmann-fold domains"/>
    <property type="match status" value="1"/>
</dbReference>
<reference evidence="2 3" key="1">
    <citation type="journal article" date="2016" name="Sci. Rep.">
        <title>Peltaster fructicola genome reveals evolution from an invasive phytopathogen to an ectophytic parasite.</title>
        <authorList>
            <person name="Xu C."/>
            <person name="Chen H."/>
            <person name="Gleason M.L."/>
            <person name="Xu J.R."/>
            <person name="Liu H."/>
            <person name="Zhang R."/>
            <person name="Sun G."/>
        </authorList>
    </citation>
    <scope>NUCLEOTIDE SEQUENCE [LARGE SCALE GENOMIC DNA]</scope>
    <source>
        <strain evidence="2 3">LNHT1506</strain>
    </source>
</reference>
<dbReference type="EMBL" id="CP051140">
    <property type="protein sequence ID" value="QIW98113.1"/>
    <property type="molecule type" value="Genomic_DNA"/>
</dbReference>
<evidence type="ECO:0000259" key="1">
    <source>
        <dbReference type="Pfam" id="PF01073"/>
    </source>
</evidence>
<protein>
    <recommendedName>
        <fullName evidence="1">3-beta hydroxysteroid dehydrogenase/isomerase domain-containing protein</fullName>
    </recommendedName>
</protein>
<keyword evidence="3" id="KW-1185">Reference proteome</keyword>
<gene>
    <name evidence="2" type="ORF">AMS68_003631</name>
</gene>
<dbReference type="AlphaFoldDB" id="A0A6H0XTQ2"/>
<sequence length="341" mass="37846">MATTKQLGHVLVTGGAGLLGNNIVKLLRDRKVCSKLTVLDIKKPRDPFTDVDYKIADITDYDSLLALFKTLNVDAVIHTASPPSFLHSDAIFYKVNVEGTQSMVRASQETGVKAFVYTSSASVIHDTISDLINADETYPLIMGKDQPQYYSTTKAEAELYVLAANRTQAHPSFLTAAIRPSAMFGEGDIQACPPICTAYYQGQAKFQLGSNENLFDWTEISNVAHAHHLAVAALTITYERIKNGQPAPLDHEKVDGEAFIITNDTPTYFWDFPRSLWRELGHKGRAGETGDTPRHYNHVSHRTGVDLLVDPERTQLDTTACDIYLLHSILQHLKGKDEAWL</sequence>